<reference evidence="1" key="1">
    <citation type="submission" date="2021-01" db="EMBL/GenBank/DDBJ databases">
        <title>A chromosome-scale assembly of European eel, Anguilla anguilla.</title>
        <authorList>
            <person name="Henkel C."/>
            <person name="Jong-Raadsen S.A."/>
            <person name="Dufour S."/>
            <person name="Weltzien F.-A."/>
            <person name="Palstra A.P."/>
            <person name="Pelster B."/>
            <person name="Spaink H.P."/>
            <person name="Van Den Thillart G.E."/>
            <person name="Jansen H."/>
            <person name="Zahm M."/>
            <person name="Klopp C."/>
            <person name="Cedric C."/>
            <person name="Louis A."/>
            <person name="Berthelot C."/>
            <person name="Parey E."/>
            <person name="Roest Crollius H."/>
            <person name="Montfort J."/>
            <person name="Robinson-Rechavi M."/>
            <person name="Bucao C."/>
            <person name="Bouchez O."/>
            <person name="Gislard M."/>
            <person name="Lluch J."/>
            <person name="Milhes M."/>
            <person name="Lampietro C."/>
            <person name="Lopez Roques C."/>
            <person name="Donnadieu C."/>
            <person name="Braasch I."/>
            <person name="Desvignes T."/>
            <person name="Postlethwait J."/>
            <person name="Bobe J."/>
            <person name="Guiguen Y."/>
            <person name="Dirks R."/>
        </authorList>
    </citation>
    <scope>NUCLEOTIDE SEQUENCE</scope>
    <source>
        <strain evidence="1">Tag_6206</strain>
        <tissue evidence="1">Liver</tissue>
    </source>
</reference>
<evidence type="ECO:0000313" key="1">
    <source>
        <dbReference type="EMBL" id="KAG5855604.1"/>
    </source>
</evidence>
<sequence>MKKGSSSSDFTRMCEFSDPDATAQRGSTVGTICCFSHDNLTLLGKMPVVFQRETVMIPDQWTLKKKNARAGNKGLRTPPGLILHLVDILLCVPASAADCERGFNITYGG</sequence>
<proteinExistence type="predicted"/>
<evidence type="ECO:0000313" key="2">
    <source>
        <dbReference type="Proteomes" id="UP001044222"/>
    </source>
</evidence>
<protein>
    <submittedName>
        <fullName evidence="1">Uncharacterized protein</fullName>
    </submittedName>
</protein>
<accession>A0A9D3MUQ6</accession>
<dbReference type="Proteomes" id="UP001044222">
    <property type="component" value="Unassembled WGS sequence"/>
</dbReference>
<dbReference type="EMBL" id="JAFIRN010000002">
    <property type="protein sequence ID" value="KAG5855604.1"/>
    <property type="molecule type" value="Genomic_DNA"/>
</dbReference>
<organism evidence="1 2">
    <name type="scientific">Anguilla anguilla</name>
    <name type="common">European freshwater eel</name>
    <name type="synonym">Muraena anguilla</name>
    <dbReference type="NCBI Taxonomy" id="7936"/>
    <lineage>
        <taxon>Eukaryota</taxon>
        <taxon>Metazoa</taxon>
        <taxon>Chordata</taxon>
        <taxon>Craniata</taxon>
        <taxon>Vertebrata</taxon>
        <taxon>Euteleostomi</taxon>
        <taxon>Actinopterygii</taxon>
        <taxon>Neopterygii</taxon>
        <taxon>Teleostei</taxon>
        <taxon>Anguilliformes</taxon>
        <taxon>Anguillidae</taxon>
        <taxon>Anguilla</taxon>
    </lineage>
</organism>
<keyword evidence="2" id="KW-1185">Reference proteome</keyword>
<comment type="caution">
    <text evidence="1">The sequence shown here is derived from an EMBL/GenBank/DDBJ whole genome shotgun (WGS) entry which is preliminary data.</text>
</comment>
<gene>
    <name evidence="1" type="ORF">ANANG_G00050840</name>
</gene>
<name>A0A9D3MUQ6_ANGAN</name>
<dbReference type="AlphaFoldDB" id="A0A9D3MUQ6"/>